<gene>
    <name evidence="11" type="ORF">SAMN02745729_10117</name>
</gene>
<sequence>MKAYLFLVKCISTLENLFCFSMLILCSFLVLLQVLNRYIFHFEIMWIGDLSLYLFIPSLIYSIAITTREQHHTSVDVFMEMSLKNKPEFIKLSKIFINILVLSVIIYLIPMAHRQFMSAIKYPEYGTLVPWFNTSWIRQSVLIALSLCAFHTLHHILMQTLDFIKGFNSGGLKCP</sequence>
<keyword evidence="4 9" id="KW-0997">Cell inner membrane</keyword>
<dbReference type="Proteomes" id="UP000242469">
    <property type="component" value="Unassembled WGS sequence"/>
</dbReference>
<dbReference type="InterPro" id="IPR007387">
    <property type="entry name" value="TRAP_DctQ"/>
</dbReference>
<keyword evidence="7 9" id="KW-0472">Membrane</keyword>
<dbReference type="Pfam" id="PF04290">
    <property type="entry name" value="DctQ"/>
    <property type="match status" value="1"/>
</dbReference>
<keyword evidence="12" id="KW-1185">Reference proteome</keyword>
<evidence type="ECO:0000256" key="1">
    <source>
        <dbReference type="ARBA" id="ARBA00004429"/>
    </source>
</evidence>
<evidence type="ECO:0000256" key="7">
    <source>
        <dbReference type="ARBA" id="ARBA00023136"/>
    </source>
</evidence>
<evidence type="ECO:0000256" key="6">
    <source>
        <dbReference type="ARBA" id="ARBA00022989"/>
    </source>
</evidence>
<dbReference type="GO" id="GO:0015740">
    <property type="term" value="P:C4-dicarboxylate transport"/>
    <property type="evidence" value="ECO:0007669"/>
    <property type="project" value="TreeGrafter"/>
</dbReference>
<dbReference type="GO" id="GO:0005886">
    <property type="term" value="C:plasma membrane"/>
    <property type="evidence" value="ECO:0007669"/>
    <property type="project" value="UniProtKB-SubCell"/>
</dbReference>
<evidence type="ECO:0000256" key="5">
    <source>
        <dbReference type="ARBA" id="ARBA00022692"/>
    </source>
</evidence>
<dbReference type="GO" id="GO:0022857">
    <property type="term" value="F:transmembrane transporter activity"/>
    <property type="evidence" value="ECO:0007669"/>
    <property type="project" value="UniProtKB-UniRule"/>
</dbReference>
<keyword evidence="2 9" id="KW-0813">Transport</keyword>
<evidence type="ECO:0000256" key="4">
    <source>
        <dbReference type="ARBA" id="ARBA00022519"/>
    </source>
</evidence>
<name>A0A1H3X4L0_9GAMM</name>
<evidence type="ECO:0000256" key="8">
    <source>
        <dbReference type="ARBA" id="ARBA00038436"/>
    </source>
</evidence>
<evidence type="ECO:0000256" key="2">
    <source>
        <dbReference type="ARBA" id="ARBA00022448"/>
    </source>
</evidence>
<dbReference type="OrthoDB" id="4964541at2"/>
<comment type="subcellular location">
    <subcellularLocation>
        <location evidence="1 9">Cell inner membrane</location>
        <topology evidence="1 9">Multi-pass membrane protein</topology>
    </subcellularLocation>
</comment>
<dbReference type="PANTHER" id="PTHR35011:SF2">
    <property type="entry name" value="2,3-DIKETO-L-GULONATE TRAP TRANSPORTER SMALL PERMEASE PROTEIN YIAM"/>
    <property type="match status" value="1"/>
</dbReference>
<comment type="similarity">
    <text evidence="8 9">Belongs to the TRAP transporter small permease family.</text>
</comment>
<feature type="transmembrane region" description="Helical" evidence="9">
    <location>
        <begin position="44"/>
        <end position="64"/>
    </location>
</feature>
<dbReference type="AlphaFoldDB" id="A0A1H3X4L0"/>
<accession>A0A1H3X4L0</accession>
<keyword evidence="6 9" id="KW-1133">Transmembrane helix</keyword>
<evidence type="ECO:0000313" key="12">
    <source>
        <dbReference type="Proteomes" id="UP000242469"/>
    </source>
</evidence>
<comment type="subunit">
    <text evidence="9">The complex comprises the extracytoplasmic solute receptor protein and the two transmembrane proteins.</text>
</comment>
<dbReference type="STRING" id="1122198.SAMN02745729_10117"/>
<keyword evidence="5 9" id="KW-0812">Transmembrane</keyword>
<comment type="function">
    <text evidence="9">Part of the tripartite ATP-independent periplasmic (TRAP) transport system.</text>
</comment>
<protein>
    <recommendedName>
        <fullName evidence="9">TRAP transporter small permease protein</fullName>
    </recommendedName>
</protein>
<evidence type="ECO:0000259" key="10">
    <source>
        <dbReference type="Pfam" id="PF04290"/>
    </source>
</evidence>
<evidence type="ECO:0000313" key="11">
    <source>
        <dbReference type="EMBL" id="SDZ93458.1"/>
    </source>
</evidence>
<dbReference type="RefSeq" id="WP_091821156.1">
    <property type="nucleotide sequence ID" value="NZ_FNRJ01000001.1"/>
</dbReference>
<proteinExistence type="inferred from homology"/>
<keyword evidence="3" id="KW-1003">Cell membrane</keyword>
<organism evidence="11 12">
    <name type="scientific">Marinobacterium iners DSM 11526</name>
    <dbReference type="NCBI Taxonomy" id="1122198"/>
    <lineage>
        <taxon>Bacteria</taxon>
        <taxon>Pseudomonadati</taxon>
        <taxon>Pseudomonadota</taxon>
        <taxon>Gammaproteobacteria</taxon>
        <taxon>Oceanospirillales</taxon>
        <taxon>Oceanospirillaceae</taxon>
        <taxon>Marinobacterium</taxon>
    </lineage>
</organism>
<dbReference type="EMBL" id="FNRJ01000001">
    <property type="protein sequence ID" value="SDZ93458.1"/>
    <property type="molecule type" value="Genomic_DNA"/>
</dbReference>
<dbReference type="PANTHER" id="PTHR35011">
    <property type="entry name" value="2,3-DIKETO-L-GULONATE TRAP TRANSPORTER SMALL PERMEASE PROTEIN YIAM"/>
    <property type="match status" value="1"/>
</dbReference>
<feature type="transmembrane region" description="Helical" evidence="9">
    <location>
        <begin position="95"/>
        <end position="116"/>
    </location>
</feature>
<feature type="transmembrane region" description="Helical" evidence="9">
    <location>
        <begin position="12"/>
        <end position="32"/>
    </location>
</feature>
<evidence type="ECO:0000256" key="3">
    <source>
        <dbReference type="ARBA" id="ARBA00022475"/>
    </source>
</evidence>
<evidence type="ECO:0000256" key="9">
    <source>
        <dbReference type="RuleBase" id="RU369079"/>
    </source>
</evidence>
<feature type="domain" description="Tripartite ATP-independent periplasmic transporters DctQ component" evidence="10">
    <location>
        <begin position="29"/>
        <end position="157"/>
    </location>
</feature>
<reference evidence="12" key="1">
    <citation type="submission" date="2016-10" db="EMBL/GenBank/DDBJ databases">
        <authorList>
            <person name="Varghese N."/>
            <person name="Submissions S."/>
        </authorList>
    </citation>
    <scope>NUCLEOTIDE SEQUENCE [LARGE SCALE GENOMIC DNA]</scope>
    <source>
        <strain evidence="12">DSM 11526</strain>
    </source>
</reference>
<feature type="transmembrane region" description="Helical" evidence="9">
    <location>
        <begin position="136"/>
        <end position="157"/>
    </location>
</feature>
<dbReference type="InterPro" id="IPR055348">
    <property type="entry name" value="DctQ"/>
</dbReference>